<comment type="caution">
    <text evidence="3">The sequence shown here is derived from an EMBL/GenBank/DDBJ whole genome shotgun (WGS) entry which is preliminary data.</text>
</comment>
<dbReference type="GeneID" id="93587397"/>
<proteinExistence type="predicted"/>
<dbReference type="PANTHER" id="PTHR48081">
    <property type="entry name" value="AB HYDROLASE SUPERFAMILY PROTEIN C4A8.06C"/>
    <property type="match status" value="1"/>
</dbReference>
<dbReference type="OrthoDB" id="408631at2759"/>
<dbReference type="SUPFAM" id="SSF53474">
    <property type="entry name" value="alpha/beta-Hydrolases"/>
    <property type="match status" value="1"/>
</dbReference>
<dbReference type="AlphaFoldDB" id="A0A437A723"/>
<dbReference type="InterPro" id="IPR013094">
    <property type="entry name" value="AB_hydrolase_3"/>
</dbReference>
<dbReference type="STRING" id="97331.A0A437A723"/>
<reference evidence="3 4" key="1">
    <citation type="submission" date="2019-01" db="EMBL/GenBank/DDBJ databases">
        <title>Intercellular communication is required for trap formation in the nematode-trapping fungus Duddingtonia flagrans.</title>
        <authorList>
            <person name="Youssar L."/>
            <person name="Wernet V."/>
            <person name="Hensel N."/>
            <person name="Hildebrandt H.-G."/>
            <person name="Fischer R."/>
        </authorList>
    </citation>
    <scope>NUCLEOTIDE SEQUENCE [LARGE SCALE GENOMIC DNA]</scope>
    <source>
        <strain evidence="3 4">CBS H-5679</strain>
    </source>
</reference>
<evidence type="ECO:0000259" key="2">
    <source>
        <dbReference type="Pfam" id="PF07859"/>
    </source>
</evidence>
<gene>
    <name evidence="3" type="ORF">DFL_005086</name>
</gene>
<dbReference type="EMBL" id="SAEB01000006">
    <property type="protein sequence ID" value="RVD86830.1"/>
    <property type="molecule type" value="Genomic_DNA"/>
</dbReference>
<sequence length="362" mass="41303">MPTVFPPPPLLKRVRFFLSLLWMNNFVRFYLFVRRLYRVGYYKDPPSFTLTIPQHKLPSYWVPSTVEVYLPKSYPTSTSSSTIPTSSSKRYPLFFTIHGGGFNVGHPVLDSEFNRYISDAASCIVIALAYRKTPYSRWPVQVRDLTVLVVEVLKDERISHIYDPSKVAIGGFSAGGNLSTAVSIQPELKNKIQTIVPVYPVLDFTVTTQEKLALRPKNAPPDVLRKMGDFFSFGYVPLGTDRENPSLSPLFAKAEDLPENIYLVGCEYDMLNIDSKRFYEKFGKVKKNMVFDEVKDVRHGFTHQSVERMDSKVNVKLSKITFELYDRLAVWLTAVWENEKKEVEASIGERGDGELGDDIVIL</sequence>
<evidence type="ECO:0000256" key="1">
    <source>
        <dbReference type="ARBA" id="ARBA00022801"/>
    </source>
</evidence>
<evidence type="ECO:0000313" key="3">
    <source>
        <dbReference type="EMBL" id="RVD86830.1"/>
    </source>
</evidence>
<organism evidence="3 4">
    <name type="scientific">Arthrobotrys flagrans</name>
    <name type="common">Nematode-trapping fungus</name>
    <name type="synonym">Trichothecium flagrans</name>
    <dbReference type="NCBI Taxonomy" id="97331"/>
    <lineage>
        <taxon>Eukaryota</taxon>
        <taxon>Fungi</taxon>
        <taxon>Dikarya</taxon>
        <taxon>Ascomycota</taxon>
        <taxon>Pezizomycotina</taxon>
        <taxon>Orbiliomycetes</taxon>
        <taxon>Orbiliales</taxon>
        <taxon>Orbiliaceae</taxon>
        <taxon>Arthrobotrys</taxon>
    </lineage>
</organism>
<dbReference type="GO" id="GO:0016787">
    <property type="term" value="F:hydrolase activity"/>
    <property type="evidence" value="ECO:0007669"/>
    <property type="project" value="UniProtKB-KW"/>
</dbReference>
<dbReference type="PANTHER" id="PTHR48081:SF8">
    <property type="entry name" value="ALPHA_BETA HYDROLASE FOLD-3 DOMAIN-CONTAINING PROTEIN-RELATED"/>
    <property type="match status" value="1"/>
</dbReference>
<protein>
    <recommendedName>
        <fullName evidence="2">Alpha/beta hydrolase fold-3 domain-containing protein</fullName>
    </recommendedName>
</protein>
<keyword evidence="4" id="KW-1185">Reference proteome</keyword>
<dbReference type="VEuPathDB" id="FungiDB:DFL_005086"/>
<dbReference type="InterPro" id="IPR050300">
    <property type="entry name" value="GDXG_lipolytic_enzyme"/>
</dbReference>
<accession>A0A437A723</accession>
<name>A0A437A723_ARTFL</name>
<dbReference type="Proteomes" id="UP000283090">
    <property type="component" value="Unassembled WGS sequence"/>
</dbReference>
<dbReference type="Pfam" id="PF07859">
    <property type="entry name" value="Abhydrolase_3"/>
    <property type="match status" value="1"/>
</dbReference>
<dbReference type="RefSeq" id="XP_067492374.1">
    <property type="nucleotide sequence ID" value="XM_067634291.1"/>
</dbReference>
<evidence type="ECO:0000313" key="4">
    <source>
        <dbReference type="Proteomes" id="UP000283090"/>
    </source>
</evidence>
<dbReference type="InterPro" id="IPR029058">
    <property type="entry name" value="AB_hydrolase_fold"/>
</dbReference>
<feature type="domain" description="Alpha/beta hydrolase fold-3" evidence="2">
    <location>
        <begin position="95"/>
        <end position="302"/>
    </location>
</feature>
<dbReference type="Gene3D" id="3.40.50.1820">
    <property type="entry name" value="alpha/beta hydrolase"/>
    <property type="match status" value="1"/>
</dbReference>
<keyword evidence="1" id="KW-0378">Hydrolase</keyword>